<evidence type="ECO:0000256" key="2">
    <source>
        <dbReference type="ARBA" id="ARBA00005019"/>
    </source>
</evidence>
<dbReference type="Gene3D" id="3.40.50.620">
    <property type="entry name" value="HUPs"/>
    <property type="match status" value="1"/>
</dbReference>
<protein>
    <recommendedName>
        <fullName evidence="4">nicotinate-nucleotide adenylyltransferase</fullName>
        <ecNumber evidence="4">2.7.7.18</ecNumber>
    </recommendedName>
    <alternativeName>
        <fullName evidence="13">Deamido-NAD(+) diphosphorylase</fullName>
    </alternativeName>
    <alternativeName>
        <fullName evidence="12">Deamido-NAD(+) pyrophosphorylase</fullName>
    </alternativeName>
    <alternativeName>
        <fullName evidence="11">Nicotinate mononucleotide adenylyltransferase</fullName>
    </alternativeName>
</protein>
<dbReference type="GO" id="GO:0005524">
    <property type="term" value="F:ATP binding"/>
    <property type="evidence" value="ECO:0007669"/>
    <property type="project" value="UniProtKB-KW"/>
</dbReference>
<keyword evidence="6 16" id="KW-0808">Transferase</keyword>
<keyword evidence="10" id="KW-0520">NAD</keyword>
<comment type="similarity">
    <text evidence="3">Belongs to the NadD family.</text>
</comment>
<organism evidence="16 17">
    <name type="scientific">Malaciobacter halophilus</name>
    <dbReference type="NCBI Taxonomy" id="197482"/>
    <lineage>
        <taxon>Bacteria</taxon>
        <taxon>Pseudomonadati</taxon>
        <taxon>Campylobacterota</taxon>
        <taxon>Epsilonproteobacteria</taxon>
        <taxon>Campylobacterales</taxon>
        <taxon>Arcobacteraceae</taxon>
        <taxon>Malaciobacter</taxon>
    </lineage>
</organism>
<evidence type="ECO:0000256" key="13">
    <source>
        <dbReference type="ARBA" id="ARBA00033353"/>
    </source>
</evidence>
<dbReference type="Proteomes" id="UP000233248">
    <property type="component" value="Unassembled WGS sequence"/>
</dbReference>
<keyword evidence="5" id="KW-0662">Pyridine nucleotide biosynthesis</keyword>
<dbReference type="CDD" id="cd02165">
    <property type="entry name" value="NMNAT"/>
    <property type="match status" value="1"/>
</dbReference>
<evidence type="ECO:0000259" key="15">
    <source>
        <dbReference type="Pfam" id="PF01467"/>
    </source>
</evidence>
<dbReference type="InterPro" id="IPR005248">
    <property type="entry name" value="NadD/NMNAT"/>
</dbReference>
<evidence type="ECO:0000256" key="5">
    <source>
        <dbReference type="ARBA" id="ARBA00022642"/>
    </source>
</evidence>
<evidence type="ECO:0000256" key="4">
    <source>
        <dbReference type="ARBA" id="ARBA00012389"/>
    </source>
</evidence>
<evidence type="ECO:0000256" key="3">
    <source>
        <dbReference type="ARBA" id="ARBA00009014"/>
    </source>
</evidence>
<evidence type="ECO:0000256" key="6">
    <source>
        <dbReference type="ARBA" id="ARBA00022679"/>
    </source>
</evidence>
<evidence type="ECO:0000256" key="9">
    <source>
        <dbReference type="ARBA" id="ARBA00022840"/>
    </source>
</evidence>
<dbReference type="SUPFAM" id="SSF52374">
    <property type="entry name" value="Nucleotidylyl transferase"/>
    <property type="match status" value="1"/>
</dbReference>
<keyword evidence="7 16" id="KW-0548">Nucleotidyltransferase</keyword>
<dbReference type="NCBIfam" id="TIGR00482">
    <property type="entry name" value="nicotinate (nicotinamide) nucleotide adenylyltransferase"/>
    <property type="match status" value="1"/>
</dbReference>
<proteinExistence type="inferred from homology"/>
<reference evidence="16 17" key="1">
    <citation type="submission" date="2017-09" db="EMBL/GenBank/DDBJ databases">
        <title>Genomics of the genus Arcobacter.</title>
        <authorList>
            <person name="Perez-Cataluna A."/>
            <person name="Figueras M.J."/>
            <person name="Salas-Masso N."/>
        </authorList>
    </citation>
    <scope>NUCLEOTIDE SEQUENCE [LARGE SCALE GENOMIC DNA]</scope>
    <source>
        <strain evidence="16 17">DSM 18005</strain>
    </source>
</reference>
<dbReference type="EMBL" id="NXIF01000053">
    <property type="protein sequence ID" value="PKI79868.1"/>
    <property type="molecule type" value="Genomic_DNA"/>
</dbReference>
<dbReference type="AlphaFoldDB" id="A0A2N1IZY9"/>
<comment type="function">
    <text evidence="1">Catalyzes the reversible adenylation of nicotinate mononucleotide (NaMN) to nicotinic acid adenine dinucleotide (NaAD).</text>
</comment>
<comment type="caution">
    <text evidence="16">The sequence shown here is derived from an EMBL/GenBank/DDBJ whole genome shotgun (WGS) entry which is preliminary data.</text>
</comment>
<accession>A0A2N1IZY9</accession>
<dbReference type="GO" id="GO:0004515">
    <property type="term" value="F:nicotinate-nucleotide adenylyltransferase activity"/>
    <property type="evidence" value="ECO:0007669"/>
    <property type="project" value="UniProtKB-EC"/>
</dbReference>
<evidence type="ECO:0000313" key="17">
    <source>
        <dbReference type="Proteomes" id="UP000233248"/>
    </source>
</evidence>
<dbReference type="PANTHER" id="PTHR39321:SF3">
    <property type="entry name" value="PHOSPHOPANTETHEINE ADENYLYLTRANSFERASE"/>
    <property type="match status" value="1"/>
</dbReference>
<feature type="domain" description="Cytidyltransferase-like" evidence="15">
    <location>
        <begin position="5"/>
        <end position="158"/>
    </location>
</feature>
<dbReference type="InterPro" id="IPR014729">
    <property type="entry name" value="Rossmann-like_a/b/a_fold"/>
</dbReference>
<dbReference type="UniPathway" id="UPA00253">
    <property type="reaction ID" value="UER00332"/>
</dbReference>
<keyword evidence="9" id="KW-0067">ATP-binding</keyword>
<evidence type="ECO:0000256" key="7">
    <source>
        <dbReference type="ARBA" id="ARBA00022695"/>
    </source>
</evidence>
<comment type="catalytic activity">
    <reaction evidence="14">
        <text>nicotinate beta-D-ribonucleotide + ATP + H(+) = deamido-NAD(+) + diphosphate</text>
        <dbReference type="Rhea" id="RHEA:22860"/>
        <dbReference type="ChEBI" id="CHEBI:15378"/>
        <dbReference type="ChEBI" id="CHEBI:30616"/>
        <dbReference type="ChEBI" id="CHEBI:33019"/>
        <dbReference type="ChEBI" id="CHEBI:57502"/>
        <dbReference type="ChEBI" id="CHEBI:58437"/>
        <dbReference type="EC" id="2.7.7.18"/>
    </reaction>
</comment>
<evidence type="ECO:0000256" key="14">
    <source>
        <dbReference type="ARBA" id="ARBA00048721"/>
    </source>
</evidence>
<evidence type="ECO:0000256" key="12">
    <source>
        <dbReference type="ARBA" id="ARBA00033140"/>
    </source>
</evidence>
<feature type="non-terminal residue" evidence="16">
    <location>
        <position position="168"/>
    </location>
</feature>
<dbReference type="Pfam" id="PF01467">
    <property type="entry name" value="CTP_transf_like"/>
    <property type="match status" value="1"/>
</dbReference>
<evidence type="ECO:0000256" key="11">
    <source>
        <dbReference type="ARBA" id="ARBA00031253"/>
    </source>
</evidence>
<keyword evidence="8" id="KW-0547">Nucleotide-binding</keyword>
<evidence type="ECO:0000256" key="1">
    <source>
        <dbReference type="ARBA" id="ARBA00002324"/>
    </source>
</evidence>
<dbReference type="InterPro" id="IPR004821">
    <property type="entry name" value="Cyt_trans-like"/>
</dbReference>
<sequence length="168" mass="19873">MRIAVFGGSFDPPHIAHEKIVFEALEKLNIDKLFIVPTYLNPFKSDFHLSPKKRVNLLKKLFLNEPKVYICDYEVNQKRKVASYETIMYLKRNFELSKIYLIIGSDNFKNLDKWYKIEQLKDEVEFVLAKRVGFLNENLDNIKTLNIDIDISSTNLRENINLKYIPKK</sequence>
<gene>
    <name evidence="16" type="primary">nadD</name>
    <name evidence="16" type="ORF">CP960_12350</name>
</gene>
<evidence type="ECO:0000313" key="16">
    <source>
        <dbReference type="EMBL" id="PKI79868.1"/>
    </source>
</evidence>
<comment type="pathway">
    <text evidence="2">Cofactor biosynthesis; NAD(+) biosynthesis; deamido-NAD(+) from nicotinate D-ribonucleotide: step 1/1.</text>
</comment>
<dbReference type="GO" id="GO:0009435">
    <property type="term" value="P:NAD+ biosynthetic process"/>
    <property type="evidence" value="ECO:0007669"/>
    <property type="project" value="UniProtKB-UniPathway"/>
</dbReference>
<dbReference type="PANTHER" id="PTHR39321">
    <property type="entry name" value="NICOTINATE-NUCLEOTIDE ADENYLYLTRANSFERASE-RELATED"/>
    <property type="match status" value="1"/>
</dbReference>
<name>A0A2N1IZY9_9BACT</name>
<evidence type="ECO:0000256" key="10">
    <source>
        <dbReference type="ARBA" id="ARBA00023027"/>
    </source>
</evidence>
<dbReference type="EC" id="2.7.7.18" evidence="4"/>
<dbReference type="RefSeq" id="WP_101185794.1">
    <property type="nucleotide sequence ID" value="NZ_NXIF01000053.1"/>
</dbReference>
<dbReference type="HAMAP" id="MF_00244">
    <property type="entry name" value="NaMN_adenylyltr"/>
    <property type="match status" value="1"/>
</dbReference>
<keyword evidence="17" id="KW-1185">Reference proteome</keyword>
<evidence type="ECO:0000256" key="8">
    <source>
        <dbReference type="ARBA" id="ARBA00022741"/>
    </source>
</evidence>